<dbReference type="InterPro" id="IPR036390">
    <property type="entry name" value="WH_DNA-bd_sf"/>
</dbReference>
<reference evidence="7 8" key="1">
    <citation type="journal article" date="2013" name="PLoS ONE">
        <title>Cultivation and Complete Genome Sequencing of Gloeobacter kilaueensis sp. nov., from a Lava Cave in Kilauea Caldera, Hawai'i.</title>
        <authorList>
            <person name="Saw J.H."/>
            <person name="Schatz M."/>
            <person name="Brown M.V."/>
            <person name="Kunkel D.D."/>
            <person name="Foster J.S."/>
            <person name="Shick H."/>
            <person name="Christensen S."/>
            <person name="Hou S."/>
            <person name="Wan X."/>
            <person name="Donachie S.P."/>
        </authorList>
    </citation>
    <scope>NUCLEOTIDE SEQUENCE [LARGE SCALE GENOMIC DNA]</scope>
    <source>
        <strain evidence="8">JS</strain>
    </source>
</reference>
<dbReference type="InterPro" id="IPR000847">
    <property type="entry name" value="LysR_HTH_N"/>
</dbReference>
<feature type="domain" description="HTH lysR-type" evidence="6">
    <location>
        <begin position="1"/>
        <end position="58"/>
    </location>
</feature>
<dbReference type="PROSITE" id="PS50931">
    <property type="entry name" value="HTH_LYSR"/>
    <property type="match status" value="1"/>
</dbReference>
<dbReference type="Proteomes" id="UP000017396">
    <property type="component" value="Chromosome"/>
</dbReference>
<sequence length="328" mass="36437">MELRHLRYFLAVAEELHFGRAAARLHIAQPPLSQQIQALEQEIGVSLFERGRRPVQLTYAGQVFLESIRPVLAAVEQAVLTARQASRGEVGRLVVGFVSAAAYSLLPDTWRVFRERYAEVTLVLNELPQDTQLRALYEDRIDVGFVYLPLLDAEIAHLSILQQPLVAALPANHPLASYPIIALEQLRAEPFILFPRQFGPSYYDQLVGLCFEAGFSPKVVQEANNIQTTIHLVAGGIGVALVPASVRNFQRSGVVYRELADPKAQVEVAAIWRENNASPVLEAFLNVVREVAGLPHLERQNADGSSVDQPGDQVDAESENHRVEDKRQ</sequence>
<dbReference type="InterPro" id="IPR005119">
    <property type="entry name" value="LysR_subst-bd"/>
</dbReference>
<proteinExistence type="inferred from homology"/>
<dbReference type="GO" id="GO:0032993">
    <property type="term" value="C:protein-DNA complex"/>
    <property type="evidence" value="ECO:0007669"/>
    <property type="project" value="TreeGrafter"/>
</dbReference>
<dbReference type="Gene3D" id="3.40.190.10">
    <property type="entry name" value="Periplasmic binding protein-like II"/>
    <property type="match status" value="2"/>
</dbReference>
<dbReference type="SUPFAM" id="SSF53850">
    <property type="entry name" value="Periplasmic binding protein-like II"/>
    <property type="match status" value="1"/>
</dbReference>
<comment type="similarity">
    <text evidence="1">Belongs to the LysR transcriptional regulatory family.</text>
</comment>
<dbReference type="Gene3D" id="1.10.10.10">
    <property type="entry name" value="Winged helix-like DNA-binding domain superfamily/Winged helix DNA-binding domain"/>
    <property type="match status" value="1"/>
</dbReference>
<dbReference type="AlphaFoldDB" id="U5QKH6"/>
<evidence type="ECO:0000256" key="5">
    <source>
        <dbReference type="SAM" id="MobiDB-lite"/>
    </source>
</evidence>
<dbReference type="eggNOG" id="COG0583">
    <property type="taxonomic scope" value="Bacteria"/>
</dbReference>
<evidence type="ECO:0000256" key="2">
    <source>
        <dbReference type="ARBA" id="ARBA00023015"/>
    </source>
</evidence>
<evidence type="ECO:0000256" key="4">
    <source>
        <dbReference type="ARBA" id="ARBA00023163"/>
    </source>
</evidence>
<protein>
    <submittedName>
        <fullName evidence="7">LysR family transcriptional regulator</fullName>
    </submittedName>
</protein>
<evidence type="ECO:0000256" key="3">
    <source>
        <dbReference type="ARBA" id="ARBA00023125"/>
    </source>
</evidence>
<keyword evidence="8" id="KW-1185">Reference proteome</keyword>
<evidence type="ECO:0000313" key="8">
    <source>
        <dbReference type="Proteomes" id="UP000017396"/>
    </source>
</evidence>
<keyword evidence="3" id="KW-0238">DNA-binding</keyword>
<accession>U5QKH6</accession>
<dbReference type="Pfam" id="PF03466">
    <property type="entry name" value="LysR_substrate"/>
    <property type="match status" value="1"/>
</dbReference>
<dbReference type="SUPFAM" id="SSF46785">
    <property type="entry name" value="Winged helix' DNA-binding domain"/>
    <property type="match status" value="1"/>
</dbReference>
<dbReference type="CDD" id="cd08414">
    <property type="entry name" value="PBP2_LTTR_aromatics_like"/>
    <property type="match status" value="1"/>
</dbReference>
<feature type="region of interest" description="Disordered" evidence="5">
    <location>
        <begin position="298"/>
        <end position="328"/>
    </location>
</feature>
<dbReference type="Pfam" id="PF00126">
    <property type="entry name" value="HTH_1"/>
    <property type="match status" value="1"/>
</dbReference>
<dbReference type="GO" id="GO:0003700">
    <property type="term" value="F:DNA-binding transcription factor activity"/>
    <property type="evidence" value="ECO:0007669"/>
    <property type="project" value="InterPro"/>
</dbReference>
<organism evidence="7 8">
    <name type="scientific">Gloeobacter kilaueensis (strain ATCC BAA-2537 / CCAP 1431/1 / ULC 316 / JS1)</name>
    <dbReference type="NCBI Taxonomy" id="1183438"/>
    <lineage>
        <taxon>Bacteria</taxon>
        <taxon>Bacillati</taxon>
        <taxon>Cyanobacteriota</taxon>
        <taxon>Cyanophyceae</taxon>
        <taxon>Gloeobacterales</taxon>
        <taxon>Gloeobacteraceae</taxon>
        <taxon>Gloeobacter</taxon>
    </lineage>
</organism>
<feature type="compositionally biased region" description="Basic and acidic residues" evidence="5">
    <location>
        <begin position="318"/>
        <end position="328"/>
    </location>
</feature>
<dbReference type="PANTHER" id="PTHR30346:SF0">
    <property type="entry name" value="HCA OPERON TRANSCRIPTIONAL ACTIVATOR HCAR"/>
    <property type="match status" value="1"/>
</dbReference>
<dbReference type="FunFam" id="1.10.10.10:FF:000001">
    <property type="entry name" value="LysR family transcriptional regulator"/>
    <property type="match status" value="1"/>
</dbReference>
<keyword evidence="2" id="KW-0805">Transcription regulation</keyword>
<dbReference type="HOGENOM" id="CLU_039613_6_4_3"/>
<dbReference type="InterPro" id="IPR036388">
    <property type="entry name" value="WH-like_DNA-bd_sf"/>
</dbReference>
<keyword evidence="4" id="KW-0804">Transcription</keyword>
<gene>
    <name evidence="7" type="ORF">GKIL_3112</name>
</gene>
<dbReference type="RefSeq" id="WP_023174616.1">
    <property type="nucleotide sequence ID" value="NC_022600.1"/>
</dbReference>
<dbReference type="KEGG" id="glj:GKIL_3112"/>
<dbReference type="EMBL" id="CP003587">
    <property type="protein sequence ID" value="AGY59358.1"/>
    <property type="molecule type" value="Genomic_DNA"/>
</dbReference>
<evidence type="ECO:0000313" key="7">
    <source>
        <dbReference type="EMBL" id="AGY59358.1"/>
    </source>
</evidence>
<evidence type="ECO:0000256" key="1">
    <source>
        <dbReference type="ARBA" id="ARBA00009437"/>
    </source>
</evidence>
<dbReference type="OrthoDB" id="9803735at2"/>
<dbReference type="PRINTS" id="PR00039">
    <property type="entry name" value="HTHLYSR"/>
</dbReference>
<name>U5QKH6_GLOK1</name>
<dbReference type="GO" id="GO:0003677">
    <property type="term" value="F:DNA binding"/>
    <property type="evidence" value="ECO:0007669"/>
    <property type="project" value="UniProtKB-KW"/>
</dbReference>
<dbReference type="PATRIC" id="fig|1183438.3.peg.3063"/>
<dbReference type="PANTHER" id="PTHR30346">
    <property type="entry name" value="TRANSCRIPTIONAL DUAL REGULATOR HCAR-RELATED"/>
    <property type="match status" value="1"/>
</dbReference>
<evidence type="ECO:0000259" key="6">
    <source>
        <dbReference type="PROSITE" id="PS50931"/>
    </source>
</evidence>
<dbReference type="STRING" id="1183438.GKIL_3112"/>